<reference evidence="1 2" key="1">
    <citation type="journal article" date="2019" name="Environ. Microbiol.">
        <title>At the nexus of three kingdoms: the genome of the mycorrhizal fungus Gigaspora margarita provides insights into plant, endobacterial and fungal interactions.</title>
        <authorList>
            <person name="Venice F."/>
            <person name="Ghignone S."/>
            <person name="Salvioli di Fossalunga A."/>
            <person name="Amselem J."/>
            <person name="Novero M."/>
            <person name="Xianan X."/>
            <person name="Sedzielewska Toro K."/>
            <person name="Morin E."/>
            <person name="Lipzen A."/>
            <person name="Grigoriev I.V."/>
            <person name="Henrissat B."/>
            <person name="Martin F.M."/>
            <person name="Bonfante P."/>
        </authorList>
    </citation>
    <scope>NUCLEOTIDE SEQUENCE [LARGE SCALE GENOMIC DNA]</scope>
    <source>
        <strain evidence="1 2">BEG34</strain>
    </source>
</reference>
<sequence length="236" mass="27260">MLIFEDVNGGTLRSHLHENSHFSLDEMIKFSLKLQMLLDIYMLKRWKSWIGYGLSNRLKRQAVKYKYLGFYKNLILSANEPNSRPEIQIIVANLKSLIINCDQNTNRHGLEFTHLQNSFIIPDSMMYNSISLQESPMHIDKTFIIEPNHTLKSPADLNKRLEIEPNNANFLTNCGITLDQHYSIDTSAQNNEPFSIYKDNTNAHINSFEITTLSPLYLPNTINSTIQRKIITINAD</sequence>
<accession>A0A8H4ANW9</accession>
<protein>
    <submittedName>
        <fullName evidence="1">Uncharacterized protein</fullName>
    </submittedName>
</protein>
<dbReference type="Proteomes" id="UP000439903">
    <property type="component" value="Unassembled WGS sequence"/>
</dbReference>
<keyword evidence="2" id="KW-1185">Reference proteome</keyword>
<dbReference type="EMBL" id="WTPW01000370">
    <property type="protein sequence ID" value="KAF0518643.1"/>
    <property type="molecule type" value="Genomic_DNA"/>
</dbReference>
<evidence type="ECO:0000313" key="1">
    <source>
        <dbReference type="EMBL" id="KAF0518643.1"/>
    </source>
</evidence>
<dbReference type="AlphaFoldDB" id="A0A8H4ANW9"/>
<name>A0A8H4ANW9_GIGMA</name>
<dbReference type="OrthoDB" id="1668230at2759"/>
<organism evidence="1 2">
    <name type="scientific">Gigaspora margarita</name>
    <dbReference type="NCBI Taxonomy" id="4874"/>
    <lineage>
        <taxon>Eukaryota</taxon>
        <taxon>Fungi</taxon>
        <taxon>Fungi incertae sedis</taxon>
        <taxon>Mucoromycota</taxon>
        <taxon>Glomeromycotina</taxon>
        <taxon>Glomeromycetes</taxon>
        <taxon>Diversisporales</taxon>
        <taxon>Gigasporaceae</taxon>
        <taxon>Gigaspora</taxon>
    </lineage>
</organism>
<comment type="caution">
    <text evidence="1">The sequence shown here is derived from an EMBL/GenBank/DDBJ whole genome shotgun (WGS) entry which is preliminary data.</text>
</comment>
<gene>
    <name evidence="1" type="ORF">F8M41_016730</name>
</gene>
<evidence type="ECO:0000313" key="2">
    <source>
        <dbReference type="Proteomes" id="UP000439903"/>
    </source>
</evidence>
<proteinExistence type="predicted"/>